<accession>A0ABU1V7U5</accession>
<dbReference type="InterPro" id="IPR050026">
    <property type="entry name" value="PHA_gran_PhaM_N"/>
</dbReference>
<evidence type="ECO:0000256" key="1">
    <source>
        <dbReference type="SAM" id="MobiDB-lite"/>
    </source>
</evidence>
<dbReference type="NCBIfam" id="NF043076">
    <property type="entry name" value="PHA_gran_PhaM"/>
    <property type="match status" value="1"/>
</dbReference>
<protein>
    <recommendedName>
        <fullName evidence="4">Transcriptional regulator</fullName>
    </recommendedName>
</protein>
<dbReference type="EMBL" id="JAVDWE010000002">
    <property type="protein sequence ID" value="MDR7093413.1"/>
    <property type="molecule type" value="Genomic_DNA"/>
</dbReference>
<feature type="compositionally biased region" description="Low complexity" evidence="1">
    <location>
        <begin position="254"/>
        <end position="265"/>
    </location>
</feature>
<proteinExistence type="predicted"/>
<dbReference type="RefSeq" id="WP_310307704.1">
    <property type="nucleotide sequence ID" value="NZ_JAVDWE010000002.1"/>
</dbReference>
<dbReference type="Proteomes" id="UP001265550">
    <property type="component" value="Unassembled WGS sequence"/>
</dbReference>
<evidence type="ECO:0008006" key="4">
    <source>
        <dbReference type="Google" id="ProtNLM"/>
    </source>
</evidence>
<feature type="region of interest" description="Disordered" evidence="1">
    <location>
        <begin position="142"/>
        <end position="170"/>
    </location>
</feature>
<organism evidence="2 3">
    <name type="scientific">Hydrogenophaga laconesensis</name>
    <dbReference type="NCBI Taxonomy" id="1805971"/>
    <lineage>
        <taxon>Bacteria</taxon>
        <taxon>Pseudomonadati</taxon>
        <taxon>Pseudomonadota</taxon>
        <taxon>Betaproteobacteria</taxon>
        <taxon>Burkholderiales</taxon>
        <taxon>Comamonadaceae</taxon>
        <taxon>Hydrogenophaga</taxon>
    </lineage>
</organism>
<keyword evidence="3" id="KW-1185">Reference proteome</keyword>
<sequence>MSDAPSSGFGKFVPGFEFLQNLAGQAAGGVAQGISQNIPQLPNLGNWVAPTFNVEDLEKRIEELKAVHFWLDQNAKALGATIQALEVQKMTLSTLKTMNFSMGDVANALKIKAADKLAGFTGSAAPAPSQFAGLEIPPRTYGAAEATPPVARPSKPRRKSAAAKAAEPAASGGVVDPMQWWGALSQQFQQIASNAMKDVARQTALDTTRQVATGLTDQALKTATGMAGKAARGVGRAAARAVGGRPGDGKVAPKRAPAAKPRAVAAKKVSSTQPLAAGDWTLPNAFFPGLAPAVPQPVTRKTVGKKPAARKAPPRKTSSRR</sequence>
<reference evidence="2 3" key="1">
    <citation type="submission" date="2023-07" db="EMBL/GenBank/DDBJ databases">
        <title>Sorghum-associated microbial communities from plants grown in Nebraska, USA.</title>
        <authorList>
            <person name="Schachtman D."/>
        </authorList>
    </citation>
    <scope>NUCLEOTIDE SEQUENCE [LARGE SCALE GENOMIC DNA]</scope>
    <source>
        <strain evidence="2 3">BE240</strain>
    </source>
</reference>
<comment type="caution">
    <text evidence="2">The sequence shown here is derived from an EMBL/GenBank/DDBJ whole genome shotgun (WGS) entry which is preliminary data.</text>
</comment>
<evidence type="ECO:0000313" key="3">
    <source>
        <dbReference type="Proteomes" id="UP001265550"/>
    </source>
</evidence>
<name>A0ABU1V7U5_9BURK</name>
<evidence type="ECO:0000313" key="2">
    <source>
        <dbReference type="EMBL" id="MDR7093413.1"/>
    </source>
</evidence>
<feature type="region of interest" description="Disordered" evidence="1">
    <location>
        <begin position="240"/>
        <end position="265"/>
    </location>
</feature>
<gene>
    <name evidence="2" type="ORF">J2X09_001145</name>
</gene>
<feature type="region of interest" description="Disordered" evidence="1">
    <location>
        <begin position="286"/>
        <end position="321"/>
    </location>
</feature>
<feature type="compositionally biased region" description="Basic residues" evidence="1">
    <location>
        <begin position="302"/>
        <end position="321"/>
    </location>
</feature>